<dbReference type="Pfam" id="PF16657">
    <property type="entry name" value="Malt_amylase_C"/>
    <property type="match status" value="1"/>
</dbReference>
<accession>A0ABV5BKV1</accession>
<dbReference type="Gene3D" id="3.90.400.10">
    <property type="entry name" value="Oligo-1,6-glucosidase, Domain 2"/>
    <property type="match status" value="1"/>
</dbReference>
<dbReference type="InterPro" id="IPR045857">
    <property type="entry name" value="O16G_dom_2"/>
</dbReference>
<reference evidence="4 5" key="1">
    <citation type="submission" date="2024-09" db="EMBL/GenBank/DDBJ databases">
        <authorList>
            <person name="Ruan L."/>
        </authorList>
    </citation>
    <scope>NUCLEOTIDE SEQUENCE [LARGE SCALE GENOMIC DNA]</scope>
    <source>
        <strain evidence="4 5">D33</strain>
    </source>
</reference>
<evidence type="ECO:0000256" key="2">
    <source>
        <dbReference type="ARBA" id="ARBA00023295"/>
    </source>
</evidence>
<dbReference type="NCBIfam" id="NF008183">
    <property type="entry name" value="PRK10933.1"/>
    <property type="match status" value="1"/>
</dbReference>
<dbReference type="SMART" id="SM00642">
    <property type="entry name" value="Aamy"/>
    <property type="match status" value="1"/>
</dbReference>
<dbReference type="InterPro" id="IPR013780">
    <property type="entry name" value="Glyco_hydro_b"/>
</dbReference>
<keyword evidence="5" id="KW-1185">Reference proteome</keyword>
<keyword evidence="2" id="KW-0378">Hydrolase</keyword>
<dbReference type="SUPFAM" id="SSF51445">
    <property type="entry name" value="(Trans)glycosidases"/>
    <property type="match status" value="1"/>
</dbReference>
<keyword evidence="2" id="KW-0326">Glycosidase</keyword>
<feature type="domain" description="Glycosyl hydrolase family 13 catalytic" evidence="3">
    <location>
        <begin position="34"/>
        <end position="440"/>
    </location>
</feature>
<proteinExistence type="inferred from homology"/>
<organism evidence="4 5">
    <name type="scientific">Paenibacillus terreus</name>
    <dbReference type="NCBI Taxonomy" id="1387834"/>
    <lineage>
        <taxon>Bacteria</taxon>
        <taxon>Bacillati</taxon>
        <taxon>Bacillota</taxon>
        <taxon>Bacilli</taxon>
        <taxon>Bacillales</taxon>
        <taxon>Paenibacillaceae</taxon>
        <taxon>Paenibacillus</taxon>
    </lineage>
</organism>
<dbReference type="CDD" id="cd11333">
    <property type="entry name" value="AmyAc_SI_OligoGlu_DGase"/>
    <property type="match status" value="1"/>
</dbReference>
<protein>
    <submittedName>
        <fullName evidence="4">Alpha-glucosidase</fullName>
    </submittedName>
</protein>
<dbReference type="InterPro" id="IPR006047">
    <property type="entry name" value="GH13_cat_dom"/>
</dbReference>
<evidence type="ECO:0000256" key="1">
    <source>
        <dbReference type="ARBA" id="ARBA00008061"/>
    </source>
</evidence>
<evidence type="ECO:0000313" key="4">
    <source>
        <dbReference type="EMBL" id="MFB5685136.1"/>
    </source>
</evidence>
<comment type="similarity">
    <text evidence="1">Belongs to the glycosyl hydrolase 13 family.</text>
</comment>
<comment type="caution">
    <text evidence="4">The sequence shown here is derived from an EMBL/GenBank/DDBJ whole genome shotgun (WGS) entry which is preliminary data.</text>
</comment>
<dbReference type="SUPFAM" id="SSF51011">
    <property type="entry name" value="Glycosyl hydrolase domain"/>
    <property type="match status" value="1"/>
</dbReference>
<dbReference type="RefSeq" id="WP_375528793.1">
    <property type="nucleotide sequence ID" value="NZ_JBHILM010000059.1"/>
</dbReference>
<dbReference type="PANTHER" id="PTHR10357">
    <property type="entry name" value="ALPHA-AMYLASE FAMILY MEMBER"/>
    <property type="match status" value="1"/>
</dbReference>
<name>A0ABV5BKV1_9BACL</name>
<dbReference type="InterPro" id="IPR032091">
    <property type="entry name" value="Malt_amylase-like_C"/>
</dbReference>
<gene>
    <name evidence="4" type="ORF">ACE3NQ_29935</name>
</gene>
<dbReference type="Gene3D" id="3.20.20.80">
    <property type="entry name" value="Glycosidases"/>
    <property type="match status" value="1"/>
</dbReference>
<dbReference type="EMBL" id="JBHILM010000059">
    <property type="protein sequence ID" value="MFB5685136.1"/>
    <property type="molecule type" value="Genomic_DNA"/>
</dbReference>
<sequence length="602" mass="69616">MIKLWQPGVGNGSRMEKEAAVMKQAEWKEAVIYQVYPPSFKDGNGDGLGDLQGILSKLDYLAKLGVGIIWLGPVYQSPFADNGYDISDYKAIHTPYGTMEDLEKLIRELHKRNMKLMMDLVVNHTSDEHPWFVQARQSKGNPYRNYYIWKPPGPDGKEPNNWGSFTGESAWELDERTGEYYLRLFDRKQPDLNWEHAPLREEIYEIIRFWLSKGIDGFRLDAINMISKHPDFPDAPENARHPRGQDYFKNGPRIHEFLQEMYEKAFSLKPGLITVGETPTITMEQALQYTDPARKELSMALLMDMSAIGKDRMDPWRAVPWDTPALKKCISAWYEGVFQTGWYAVYLSNHDHPRLIPEWFGEGEERETAAKLIATLLHTIPGTPIVYQGEELGLTNARYPSIEDYRDYGTISYYRKQIQAGVPAEEALERVHQRSRDGARAPMRWEKGKLGGFTTGIPWIPMNDKDTEIDAESEMERPDSVFHYYRRLIELRKQEPVMVYGDFKLMMPEHEQLMVYTRTYGKNTWLVMLNFNRQQTSFRTELAEHSHCELKLLFGNRTGWREQASNQLGVADQESVPPQVRLADGCLQGSLKAYEAAVYRLV</sequence>
<evidence type="ECO:0000259" key="3">
    <source>
        <dbReference type="SMART" id="SM00642"/>
    </source>
</evidence>
<dbReference type="PANTHER" id="PTHR10357:SF179">
    <property type="entry name" value="NEUTRAL AND BASIC AMINO ACID TRANSPORT PROTEIN RBAT"/>
    <property type="match status" value="1"/>
</dbReference>
<dbReference type="Proteomes" id="UP001580407">
    <property type="component" value="Unassembled WGS sequence"/>
</dbReference>
<dbReference type="InterPro" id="IPR017853">
    <property type="entry name" value="GH"/>
</dbReference>
<evidence type="ECO:0000313" key="5">
    <source>
        <dbReference type="Proteomes" id="UP001580407"/>
    </source>
</evidence>
<dbReference type="Gene3D" id="2.60.40.1180">
    <property type="entry name" value="Golgi alpha-mannosidase II"/>
    <property type="match status" value="1"/>
</dbReference>
<dbReference type="Pfam" id="PF00128">
    <property type="entry name" value="Alpha-amylase"/>
    <property type="match status" value="1"/>
</dbReference>